<evidence type="ECO:0008006" key="7">
    <source>
        <dbReference type="Google" id="ProtNLM"/>
    </source>
</evidence>
<dbReference type="SMART" id="SM00850">
    <property type="entry name" value="LytTR"/>
    <property type="match status" value="1"/>
</dbReference>
<dbReference type="InterPro" id="IPR011006">
    <property type="entry name" value="CheY-like_superfamily"/>
</dbReference>
<evidence type="ECO:0000259" key="4">
    <source>
        <dbReference type="PROSITE" id="PS50930"/>
    </source>
</evidence>
<dbReference type="SUPFAM" id="SSF52172">
    <property type="entry name" value="CheY-like"/>
    <property type="match status" value="1"/>
</dbReference>
<dbReference type="PROSITE" id="PS50930">
    <property type="entry name" value="HTH_LYTTR"/>
    <property type="match status" value="1"/>
</dbReference>
<proteinExistence type="predicted"/>
<dbReference type="InterPro" id="IPR039420">
    <property type="entry name" value="WalR-like"/>
</dbReference>
<feature type="domain" description="HTH LytTR-type" evidence="4">
    <location>
        <begin position="178"/>
        <end position="279"/>
    </location>
</feature>
<dbReference type="PANTHER" id="PTHR48111">
    <property type="entry name" value="REGULATOR OF RPOS"/>
    <property type="match status" value="1"/>
</dbReference>
<dbReference type="RefSeq" id="WP_345235490.1">
    <property type="nucleotide sequence ID" value="NZ_BAABGZ010000016.1"/>
</dbReference>
<sequence>MSTALPSPPPSQADASQALRVLVVEDEPLYALQLRICLDELGYLALGPASDASQALALFTSSSPDLVLLDIGLHGEVDGISLAGLLRAQRPDLPILFITAFSDRATFERAKALGPLAYVNKPFTVTAVQYAIELAVQQMGAGTSSAASEAGSRADWTAARPPVAKAAWPEDVLVRDAFFVKNRDRLLKIERANVQTIEASGDYSLLRTVNAGQFLLSLSLTRLEEKLLGTSFLRVHRSWLVNMDLVDEVLLHENAIRLGTLHVPVSTAFRPELLRRLPLLS</sequence>
<evidence type="ECO:0000259" key="3">
    <source>
        <dbReference type="PROSITE" id="PS50110"/>
    </source>
</evidence>
<keyword evidence="1" id="KW-0238">DNA-binding</keyword>
<protein>
    <recommendedName>
        <fullName evidence="7">Response regulator transcription factor</fullName>
    </recommendedName>
</protein>
<reference evidence="6" key="1">
    <citation type="journal article" date="2019" name="Int. J. Syst. Evol. Microbiol.">
        <title>The Global Catalogue of Microorganisms (GCM) 10K type strain sequencing project: providing services to taxonomists for standard genome sequencing and annotation.</title>
        <authorList>
            <consortium name="The Broad Institute Genomics Platform"/>
            <consortium name="The Broad Institute Genome Sequencing Center for Infectious Disease"/>
            <person name="Wu L."/>
            <person name="Ma J."/>
        </authorList>
    </citation>
    <scope>NUCLEOTIDE SEQUENCE [LARGE SCALE GENOMIC DNA]</scope>
    <source>
        <strain evidence="6">JCM 17923</strain>
    </source>
</reference>
<accession>A0ABP8I9W9</accession>
<dbReference type="InterPro" id="IPR007492">
    <property type="entry name" value="LytTR_DNA-bd_dom"/>
</dbReference>
<dbReference type="CDD" id="cd17534">
    <property type="entry name" value="REC_DC-like"/>
    <property type="match status" value="1"/>
</dbReference>
<organism evidence="5 6">
    <name type="scientific">Hymenobacter saemangeumensis</name>
    <dbReference type="NCBI Taxonomy" id="1084522"/>
    <lineage>
        <taxon>Bacteria</taxon>
        <taxon>Pseudomonadati</taxon>
        <taxon>Bacteroidota</taxon>
        <taxon>Cytophagia</taxon>
        <taxon>Cytophagales</taxon>
        <taxon>Hymenobacteraceae</taxon>
        <taxon>Hymenobacter</taxon>
    </lineage>
</organism>
<dbReference type="PANTHER" id="PTHR48111:SF69">
    <property type="entry name" value="RESPONSE REGULATOR RECEIVER"/>
    <property type="match status" value="1"/>
</dbReference>
<dbReference type="Pfam" id="PF00072">
    <property type="entry name" value="Response_reg"/>
    <property type="match status" value="1"/>
</dbReference>
<dbReference type="Pfam" id="PF04397">
    <property type="entry name" value="LytTR"/>
    <property type="match status" value="1"/>
</dbReference>
<keyword evidence="2" id="KW-0597">Phosphoprotein</keyword>
<comment type="caution">
    <text evidence="5">The sequence shown here is derived from an EMBL/GenBank/DDBJ whole genome shotgun (WGS) entry which is preliminary data.</text>
</comment>
<evidence type="ECO:0000313" key="5">
    <source>
        <dbReference type="EMBL" id="GAA4354279.1"/>
    </source>
</evidence>
<dbReference type="EMBL" id="BAABGZ010000016">
    <property type="protein sequence ID" value="GAA4354279.1"/>
    <property type="molecule type" value="Genomic_DNA"/>
</dbReference>
<evidence type="ECO:0000256" key="2">
    <source>
        <dbReference type="PROSITE-ProRule" id="PRU00169"/>
    </source>
</evidence>
<evidence type="ECO:0000313" key="6">
    <source>
        <dbReference type="Proteomes" id="UP001501153"/>
    </source>
</evidence>
<dbReference type="SMART" id="SM00448">
    <property type="entry name" value="REC"/>
    <property type="match status" value="1"/>
</dbReference>
<name>A0ABP8I9W9_9BACT</name>
<feature type="modified residue" description="4-aspartylphosphate" evidence="2">
    <location>
        <position position="70"/>
    </location>
</feature>
<dbReference type="Gene3D" id="2.40.50.1020">
    <property type="entry name" value="LytTr DNA-binding domain"/>
    <property type="match status" value="1"/>
</dbReference>
<evidence type="ECO:0000256" key="1">
    <source>
        <dbReference type="ARBA" id="ARBA00023125"/>
    </source>
</evidence>
<dbReference type="Proteomes" id="UP001501153">
    <property type="component" value="Unassembled WGS sequence"/>
</dbReference>
<dbReference type="PROSITE" id="PS50110">
    <property type="entry name" value="RESPONSE_REGULATORY"/>
    <property type="match status" value="1"/>
</dbReference>
<feature type="domain" description="Response regulatory" evidence="3">
    <location>
        <begin position="20"/>
        <end position="136"/>
    </location>
</feature>
<keyword evidence="6" id="KW-1185">Reference proteome</keyword>
<gene>
    <name evidence="5" type="ORF">GCM10023185_15900</name>
</gene>
<dbReference type="Gene3D" id="3.40.50.2300">
    <property type="match status" value="1"/>
</dbReference>
<dbReference type="InterPro" id="IPR001789">
    <property type="entry name" value="Sig_transdc_resp-reg_receiver"/>
</dbReference>